<dbReference type="AlphaFoldDB" id="A0A0G4GV93"/>
<dbReference type="Proteomes" id="UP000041254">
    <property type="component" value="Unassembled WGS sequence"/>
</dbReference>
<gene>
    <name evidence="3" type="ORF">Vbra_18744</name>
</gene>
<keyword evidence="2" id="KW-0812">Transmembrane</keyword>
<dbReference type="InParanoid" id="A0A0G4GV93"/>
<dbReference type="VEuPathDB" id="CryptoDB:Vbra_18744"/>
<proteinExistence type="predicted"/>
<sequence length="204" mass="22844">MCSPGIATREGFDEESPDACPAINSGSLDGIVERLTRVDDHLGGLASTLEQERASMKQQLTSVRHELTQDLRKAGQELERFRRLQRHASPFQSDEIAVQRGLAGLLFWCLFPFFVLFSYYCDLYFSSPSGSHGQGHLTYVENSLWFVGVAALCVPLSYVAHPPWLFRWTLAAMAMCLLYIVTFKHDIQCKACAHTRAAPNAKQS</sequence>
<evidence type="ECO:0000313" key="3">
    <source>
        <dbReference type="EMBL" id="CEM34777.1"/>
    </source>
</evidence>
<organism evidence="3 4">
    <name type="scientific">Vitrella brassicaformis (strain CCMP3155)</name>
    <dbReference type="NCBI Taxonomy" id="1169540"/>
    <lineage>
        <taxon>Eukaryota</taxon>
        <taxon>Sar</taxon>
        <taxon>Alveolata</taxon>
        <taxon>Colpodellida</taxon>
        <taxon>Vitrellaceae</taxon>
        <taxon>Vitrella</taxon>
    </lineage>
</organism>
<feature type="transmembrane region" description="Helical" evidence="2">
    <location>
        <begin position="164"/>
        <end position="181"/>
    </location>
</feature>
<keyword evidence="4" id="KW-1185">Reference proteome</keyword>
<keyword evidence="2" id="KW-1133">Transmembrane helix</keyword>
<feature type="coiled-coil region" evidence="1">
    <location>
        <begin position="46"/>
        <end position="84"/>
    </location>
</feature>
<name>A0A0G4GV93_VITBC</name>
<accession>A0A0G4GV93</accession>
<keyword evidence="2" id="KW-0472">Membrane</keyword>
<evidence type="ECO:0000313" key="4">
    <source>
        <dbReference type="Proteomes" id="UP000041254"/>
    </source>
</evidence>
<protein>
    <submittedName>
        <fullName evidence="3">Uncharacterized protein</fullName>
    </submittedName>
</protein>
<evidence type="ECO:0000256" key="1">
    <source>
        <dbReference type="SAM" id="Coils"/>
    </source>
</evidence>
<evidence type="ECO:0000256" key="2">
    <source>
        <dbReference type="SAM" id="Phobius"/>
    </source>
</evidence>
<feature type="transmembrane region" description="Helical" evidence="2">
    <location>
        <begin position="105"/>
        <end position="125"/>
    </location>
</feature>
<reference evidence="3 4" key="1">
    <citation type="submission" date="2014-11" db="EMBL/GenBank/DDBJ databases">
        <authorList>
            <person name="Zhu J."/>
            <person name="Qi W."/>
            <person name="Song R."/>
        </authorList>
    </citation>
    <scope>NUCLEOTIDE SEQUENCE [LARGE SCALE GENOMIC DNA]</scope>
</reference>
<dbReference type="EMBL" id="CDMY01000831">
    <property type="protein sequence ID" value="CEM34777.1"/>
    <property type="molecule type" value="Genomic_DNA"/>
</dbReference>
<keyword evidence="1" id="KW-0175">Coiled coil</keyword>